<dbReference type="AlphaFoldDB" id="A0A919N016"/>
<name>A0A919N016_9ACTN</name>
<protein>
    <submittedName>
        <fullName evidence="1">Uncharacterized protein</fullName>
    </submittedName>
</protein>
<dbReference type="Proteomes" id="UP000636960">
    <property type="component" value="Unassembled WGS sequence"/>
</dbReference>
<evidence type="ECO:0000313" key="1">
    <source>
        <dbReference type="EMBL" id="GIE94522.1"/>
    </source>
</evidence>
<evidence type="ECO:0000313" key="2">
    <source>
        <dbReference type="Proteomes" id="UP000636960"/>
    </source>
</evidence>
<dbReference type="EMBL" id="BOMV01000013">
    <property type="protein sequence ID" value="GIE94522.1"/>
    <property type="molecule type" value="Genomic_DNA"/>
</dbReference>
<organism evidence="1 2">
    <name type="scientific">Paractinoplanes rishiriensis</name>
    <dbReference type="NCBI Taxonomy" id="1050105"/>
    <lineage>
        <taxon>Bacteria</taxon>
        <taxon>Bacillati</taxon>
        <taxon>Actinomycetota</taxon>
        <taxon>Actinomycetes</taxon>
        <taxon>Micromonosporales</taxon>
        <taxon>Micromonosporaceae</taxon>
        <taxon>Paractinoplanes</taxon>
    </lineage>
</organism>
<comment type="caution">
    <text evidence="1">The sequence shown here is derived from an EMBL/GenBank/DDBJ whole genome shotgun (WGS) entry which is preliminary data.</text>
</comment>
<keyword evidence="2" id="KW-1185">Reference proteome</keyword>
<accession>A0A919N016</accession>
<sequence>MPASGWPDKMRNVRSGSGPVVDCADPYGVEVFHEPITDHLVLGEGGPQRVGPNVDHLGVWGPVIGSPIHGGAFHWERLEIGPSRRSDGTIVGAAYTVDVPTALRVDFEAGAVWFVAAIPQFPQMHRVFIPGDEIMVVFAADRMRDMGFDDPAFLQ</sequence>
<proteinExistence type="predicted"/>
<reference evidence="1" key="1">
    <citation type="submission" date="2021-01" db="EMBL/GenBank/DDBJ databases">
        <title>Whole genome shotgun sequence of Actinoplanes rishiriensis NBRC 108556.</title>
        <authorList>
            <person name="Komaki H."/>
            <person name="Tamura T."/>
        </authorList>
    </citation>
    <scope>NUCLEOTIDE SEQUENCE</scope>
    <source>
        <strain evidence="1">NBRC 108556</strain>
    </source>
</reference>
<gene>
    <name evidence="1" type="ORF">Ari01nite_19870</name>
</gene>